<keyword evidence="2" id="KW-0560">Oxidoreductase</keyword>
<keyword evidence="4" id="KW-1185">Reference proteome</keyword>
<sequence>MNVNAISPAVTAREAIKGFQELEAQGKLGPGGGTYLFTGNALNDKPISGLFTLGVGKSATAATVEYLARTAYNDKPYRFVSITFSTANYRQTEASKEIENLHCSSFYYVDERESNGRPMYKGVNGDAHADVFFQLAQDPKQGPWQYTFSRDNGYAVFPKDFP</sequence>
<dbReference type="Proteomes" id="UP001305414">
    <property type="component" value="Unassembled WGS sequence"/>
</dbReference>
<organism evidence="3 4">
    <name type="scientific">Xylaria bambusicola</name>
    <dbReference type="NCBI Taxonomy" id="326684"/>
    <lineage>
        <taxon>Eukaryota</taxon>
        <taxon>Fungi</taxon>
        <taxon>Dikarya</taxon>
        <taxon>Ascomycota</taxon>
        <taxon>Pezizomycotina</taxon>
        <taxon>Sordariomycetes</taxon>
        <taxon>Xylariomycetidae</taxon>
        <taxon>Xylariales</taxon>
        <taxon>Xylariaceae</taxon>
        <taxon>Xylaria</taxon>
    </lineage>
</organism>
<reference evidence="3 4" key="1">
    <citation type="submission" date="2023-10" db="EMBL/GenBank/DDBJ databases">
        <title>Draft genome sequence of Xylaria bambusicola isolate GMP-LS, the root and basal stem rot pathogen of sugarcane in Indonesia.</title>
        <authorList>
            <person name="Selvaraj P."/>
            <person name="Muralishankar V."/>
            <person name="Muruganantham S."/>
            <person name="Sp S."/>
            <person name="Haryani S."/>
            <person name="Lau K.J.X."/>
            <person name="Naqvi N.I."/>
        </authorList>
    </citation>
    <scope>NUCLEOTIDE SEQUENCE [LARGE SCALE GENOMIC DNA]</scope>
    <source>
        <strain evidence="3">GMP-LS</strain>
    </source>
</reference>
<proteinExistence type="inferred from homology"/>
<evidence type="ECO:0000256" key="2">
    <source>
        <dbReference type="ARBA" id="ARBA00023002"/>
    </source>
</evidence>
<protein>
    <submittedName>
        <fullName evidence="3">Uncharacterized protein</fullName>
    </submittedName>
</protein>
<dbReference type="GO" id="GO:0016491">
    <property type="term" value="F:oxidoreductase activity"/>
    <property type="evidence" value="ECO:0007669"/>
    <property type="project" value="UniProtKB-KW"/>
</dbReference>
<dbReference type="PANTHER" id="PTHR43669">
    <property type="entry name" value="5-KETO-D-GLUCONATE 5-REDUCTASE"/>
    <property type="match status" value="1"/>
</dbReference>
<evidence type="ECO:0000313" key="4">
    <source>
        <dbReference type="Proteomes" id="UP001305414"/>
    </source>
</evidence>
<dbReference type="EMBL" id="JAWHQM010000018">
    <property type="protein sequence ID" value="KAK5631134.1"/>
    <property type="molecule type" value="Genomic_DNA"/>
</dbReference>
<name>A0AAN7UPM8_9PEZI</name>
<comment type="similarity">
    <text evidence="1">Belongs to the short-chain dehydrogenases/reductases (SDR) family.</text>
</comment>
<dbReference type="AlphaFoldDB" id="A0AAN7UPM8"/>
<dbReference type="PANTHER" id="PTHR43669:SF4">
    <property type="entry name" value="SHORT-CHAIN DEHYDROGENASE"/>
    <property type="match status" value="1"/>
</dbReference>
<evidence type="ECO:0000256" key="1">
    <source>
        <dbReference type="ARBA" id="ARBA00006484"/>
    </source>
</evidence>
<evidence type="ECO:0000313" key="3">
    <source>
        <dbReference type="EMBL" id="KAK5631134.1"/>
    </source>
</evidence>
<accession>A0AAN7UPM8</accession>
<gene>
    <name evidence="3" type="ORF">RRF57_006849</name>
</gene>
<comment type="caution">
    <text evidence="3">The sequence shown here is derived from an EMBL/GenBank/DDBJ whole genome shotgun (WGS) entry which is preliminary data.</text>
</comment>